<dbReference type="STRING" id="5888.A0CBM7"/>
<evidence type="ECO:0000256" key="4">
    <source>
        <dbReference type="ARBA" id="ARBA00022737"/>
    </source>
</evidence>
<dbReference type="AlphaFoldDB" id="A0CBM7"/>
<evidence type="ECO:0000256" key="3">
    <source>
        <dbReference type="ARBA" id="ARBA00022723"/>
    </source>
</evidence>
<evidence type="ECO:0000256" key="5">
    <source>
        <dbReference type="ARBA" id="ARBA00022771"/>
    </source>
</evidence>
<sequence>MQYTKENALKNVNIQNPLTKNSLAQKLLQWNSLPLINFEPTKLDIYFGVFLHQIIKSSQNLQLKILYQDIMNKIQFEINNKQHLYAELCRKITNKDTLYPFPDQFDFKTFDQSIQESLEIEICNLQFWQNKLYQSTKLQSKEPLQFKILFYQFSIDNNVKQLLIFSTNKNFQPRLQSFPIVSQFYYPNTTRATYINPGEQSNQNDIRQTNQYTNNISFKQQILPKGFFPLPQQTFNQSKFNSCASAKGPQEFQFNNPNQINPNFQFPTPNGFQTSAQIQGDNRNQQNNNFVSQYPYQRTEYQQQNIQFNLANQQSSANDDTDVFRTEQIATKESVVTNPKPQNEGRILTKMIQKEGEKSECSVCYENYYQKPDEAIMTPCCNKMAHKPCMLNMLNDNAKQQMNLETIRCYLCEKLLKEYQEFLRSNIPKQLIFNIKLREVLAKVTSKCCKCNSPIQASTEYKQVQIQCLKCNTILCRYCYQEYHGENQANQSCPNLLKEILKAIDGMPVLVCPFCGTMQTKDEKCNHVKCHVCQKDLCSACSVDRSPIMDHGNHYHRVGCPDYQPWIQNGKVMTEPKLEKRSCQKCRETGQACQFPISLEEYKQLKQF</sequence>
<dbReference type="HOGENOM" id="CLU_449376_0_0_1"/>
<dbReference type="CDD" id="cd20335">
    <property type="entry name" value="BRcat_RBR"/>
    <property type="match status" value="1"/>
</dbReference>
<evidence type="ECO:0000313" key="10">
    <source>
        <dbReference type="Proteomes" id="UP000000600"/>
    </source>
</evidence>
<evidence type="ECO:0000256" key="2">
    <source>
        <dbReference type="ARBA" id="ARBA00022679"/>
    </source>
</evidence>
<dbReference type="EMBL" id="CT868058">
    <property type="protein sequence ID" value="CAK68194.1"/>
    <property type="molecule type" value="Genomic_DNA"/>
</dbReference>
<name>A0CBM7_PARTE</name>
<keyword evidence="6" id="KW-0833">Ubl conjugation pathway</keyword>
<dbReference type="SUPFAM" id="SSF57850">
    <property type="entry name" value="RING/U-box"/>
    <property type="match status" value="1"/>
</dbReference>
<dbReference type="GO" id="GO:0043130">
    <property type="term" value="F:ubiquitin binding"/>
    <property type="evidence" value="ECO:0000318"/>
    <property type="project" value="GO_Central"/>
</dbReference>
<feature type="domain" description="RING-type" evidence="8">
    <location>
        <begin position="357"/>
        <end position="562"/>
    </location>
</feature>
<proteinExistence type="predicted"/>
<dbReference type="GO" id="GO:0043161">
    <property type="term" value="P:proteasome-mediated ubiquitin-dependent protein catabolic process"/>
    <property type="evidence" value="ECO:0000318"/>
    <property type="project" value="GO_Central"/>
</dbReference>
<keyword evidence="3" id="KW-0479">Metal-binding</keyword>
<evidence type="ECO:0000313" key="9">
    <source>
        <dbReference type="EMBL" id="CAK68194.1"/>
    </source>
</evidence>
<keyword evidence="5" id="KW-0863">Zinc-finger</keyword>
<dbReference type="GO" id="GO:0004842">
    <property type="term" value="F:ubiquitin-protein transferase activity"/>
    <property type="evidence" value="ECO:0000318"/>
    <property type="project" value="GO_Central"/>
</dbReference>
<dbReference type="PANTHER" id="PTHR22770">
    <property type="entry name" value="UBIQUITIN CONJUGATING ENZYME 7 INTERACTING PROTEIN-RELATED"/>
    <property type="match status" value="1"/>
</dbReference>
<dbReference type="OrthoDB" id="69641at2759"/>
<dbReference type="Gene3D" id="3.30.40.10">
    <property type="entry name" value="Zinc/RING finger domain, C3HC4 (zinc finger)"/>
    <property type="match status" value="1"/>
</dbReference>
<dbReference type="PANTHER" id="PTHR22770:SF13">
    <property type="entry name" value="RING-TYPE DOMAIN-CONTAINING PROTEIN"/>
    <property type="match status" value="1"/>
</dbReference>
<keyword evidence="4" id="KW-0677">Repeat</keyword>
<reference evidence="9 10" key="1">
    <citation type="journal article" date="2006" name="Nature">
        <title>Global trends of whole-genome duplications revealed by the ciliate Paramecium tetraurelia.</title>
        <authorList>
            <consortium name="Genoscope"/>
            <person name="Aury J.-M."/>
            <person name="Jaillon O."/>
            <person name="Duret L."/>
            <person name="Noel B."/>
            <person name="Jubin C."/>
            <person name="Porcel B.M."/>
            <person name="Segurens B."/>
            <person name="Daubin V."/>
            <person name="Anthouard V."/>
            <person name="Aiach N."/>
            <person name="Arnaiz O."/>
            <person name="Billaut A."/>
            <person name="Beisson J."/>
            <person name="Blanc I."/>
            <person name="Bouhouche K."/>
            <person name="Camara F."/>
            <person name="Duharcourt S."/>
            <person name="Guigo R."/>
            <person name="Gogendeau D."/>
            <person name="Katinka M."/>
            <person name="Keller A.-M."/>
            <person name="Kissmehl R."/>
            <person name="Klotz C."/>
            <person name="Koll F."/>
            <person name="Le Moue A."/>
            <person name="Lepere C."/>
            <person name="Malinsky S."/>
            <person name="Nowacki M."/>
            <person name="Nowak J.K."/>
            <person name="Plattner H."/>
            <person name="Poulain J."/>
            <person name="Ruiz F."/>
            <person name="Serrano V."/>
            <person name="Zagulski M."/>
            <person name="Dessen P."/>
            <person name="Betermier M."/>
            <person name="Weissenbach J."/>
            <person name="Scarpelli C."/>
            <person name="Schachter V."/>
            <person name="Sperling L."/>
            <person name="Meyer E."/>
            <person name="Cohen J."/>
            <person name="Wincker P."/>
        </authorList>
    </citation>
    <scope>NUCLEOTIDE SEQUENCE [LARGE SCALE GENOMIC DNA]</scope>
    <source>
        <strain evidence="9 10">Stock d4-2</strain>
    </source>
</reference>
<dbReference type="GO" id="GO:0008270">
    <property type="term" value="F:zinc ion binding"/>
    <property type="evidence" value="ECO:0007669"/>
    <property type="project" value="UniProtKB-KW"/>
</dbReference>
<organism evidence="9 10">
    <name type="scientific">Paramecium tetraurelia</name>
    <dbReference type="NCBI Taxonomy" id="5888"/>
    <lineage>
        <taxon>Eukaryota</taxon>
        <taxon>Sar</taxon>
        <taxon>Alveolata</taxon>
        <taxon>Ciliophora</taxon>
        <taxon>Intramacronucleata</taxon>
        <taxon>Oligohymenophorea</taxon>
        <taxon>Peniculida</taxon>
        <taxon>Parameciidae</taxon>
        <taxon>Paramecium</taxon>
    </lineage>
</organism>
<keyword evidence="7" id="KW-0862">Zinc</keyword>
<dbReference type="KEGG" id="ptm:GSPATT00036977001"/>
<accession>A0CBM7</accession>
<dbReference type="InterPro" id="IPR044066">
    <property type="entry name" value="TRIAD_supradom"/>
</dbReference>
<gene>
    <name evidence="9" type="ORF">GSPATT00036977001</name>
</gene>
<dbReference type="GO" id="GO:0000151">
    <property type="term" value="C:ubiquitin ligase complex"/>
    <property type="evidence" value="ECO:0000318"/>
    <property type="project" value="GO_Central"/>
</dbReference>
<dbReference type="GeneID" id="5021385"/>
<dbReference type="GO" id="GO:0097039">
    <property type="term" value="P:protein linear polyubiquitination"/>
    <property type="evidence" value="ECO:0000318"/>
    <property type="project" value="GO_Central"/>
</dbReference>
<dbReference type="InterPro" id="IPR051628">
    <property type="entry name" value="LUBAC_E3_Ligases"/>
</dbReference>
<dbReference type="InParanoid" id="A0CBM7"/>
<comment type="pathway">
    <text evidence="1">Protein modification; protein ubiquitination.</text>
</comment>
<dbReference type="OMA" id="CKCNSPI"/>
<keyword evidence="2" id="KW-0808">Transferase</keyword>
<keyword evidence="10" id="KW-1185">Reference proteome</keyword>
<dbReference type="Proteomes" id="UP000000600">
    <property type="component" value="Unassembled WGS sequence"/>
</dbReference>
<dbReference type="InterPro" id="IPR013083">
    <property type="entry name" value="Znf_RING/FYVE/PHD"/>
</dbReference>
<evidence type="ECO:0000256" key="1">
    <source>
        <dbReference type="ARBA" id="ARBA00004906"/>
    </source>
</evidence>
<protein>
    <recommendedName>
        <fullName evidence="8">RING-type domain-containing protein</fullName>
    </recommendedName>
</protein>
<dbReference type="RefSeq" id="XP_001435591.1">
    <property type="nucleotide sequence ID" value="XM_001435554.1"/>
</dbReference>
<evidence type="ECO:0000256" key="7">
    <source>
        <dbReference type="ARBA" id="ARBA00022833"/>
    </source>
</evidence>
<evidence type="ECO:0000259" key="8">
    <source>
        <dbReference type="PROSITE" id="PS51873"/>
    </source>
</evidence>
<dbReference type="PROSITE" id="PS51873">
    <property type="entry name" value="TRIAD"/>
    <property type="match status" value="1"/>
</dbReference>
<evidence type="ECO:0000256" key="6">
    <source>
        <dbReference type="ARBA" id="ARBA00022786"/>
    </source>
</evidence>